<protein>
    <recommendedName>
        <fullName evidence="3">WW domain-containing protein</fullName>
    </recommendedName>
</protein>
<feature type="transmembrane region" description="Helical" evidence="2">
    <location>
        <begin position="889"/>
        <end position="911"/>
    </location>
</feature>
<gene>
    <name evidence="4" type="ORF">TrRE_jg7626</name>
</gene>
<proteinExistence type="predicted"/>
<feature type="compositionally biased region" description="Acidic residues" evidence="1">
    <location>
        <begin position="1362"/>
        <end position="1379"/>
    </location>
</feature>
<dbReference type="SUPFAM" id="SSF51045">
    <property type="entry name" value="WW domain"/>
    <property type="match status" value="1"/>
</dbReference>
<keyword evidence="2" id="KW-0472">Membrane</keyword>
<organism evidence="4 5">
    <name type="scientific">Triparma retinervis</name>
    <dbReference type="NCBI Taxonomy" id="2557542"/>
    <lineage>
        <taxon>Eukaryota</taxon>
        <taxon>Sar</taxon>
        <taxon>Stramenopiles</taxon>
        <taxon>Ochrophyta</taxon>
        <taxon>Bolidophyceae</taxon>
        <taxon>Parmales</taxon>
        <taxon>Triparmaceae</taxon>
        <taxon>Triparma</taxon>
    </lineage>
</organism>
<accession>A0A9W6Z8J5</accession>
<keyword evidence="5" id="KW-1185">Reference proteome</keyword>
<dbReference type="PANTHER" id="PTHR34730">
    <property type="entry name" value="UNNAMED PRODUCT"/>
    <property type="match status" value="1"/>
</dbReference>
<dbReference type="Gene3D" id="2.20.70.10">
    <property type="match status" value="1"/>
</dbReference>
<feature type="domain" description="WW" evidence="3">
    <location>
        <begin position="1461"/>
        <end position="1493"/>
    </location>
</feature>
<feature type="non-terminal residue" evidence="4">
    <location>
        <position position="1538"/>
    </location>
</feature>
<dbReference type="InterPro" id="IPR001202">
    <property type="entry name" value="WW_dom"/>
</dbReference>
<dbReference type="SMART" id="SM00456">
    <property type="entry name" value="WW"/>
    <property type="match status" value="1"/>
</dbReference>
<comment type="caution">
    <text evidence="4">The sequence shown here is derived from an EMBL/GenBank/DDBJ whole genome shotgun (WGS) entry which is preliminary data.</text>
</comment>
<evidence type="ECO:0000256" key="2">
    <source>
        <dbReference type="SAM" id="Phobius"/>
    </source>
</evidence>
<name>A0A9W6Z8J5_9STRA</name>
<evidence type="ECO:0000313" key="5">
    <source>
        <dbReference type="Proteomes" id="UP001165082"/>
    </source>
</evidence>
<reference evidence="4" key="1">
    <citation type="submission" date="2022-07" db="EMBL/GenBank/DDBJ databases">
        <title>Genome analysis of Parmales, a sister group of diatoms, reveals the evolutionary specialization of diatoms from phago-mixotrophs to photoautotrophs.</title>
        <authorList>
            <person name="Ban H."/>
            <person name="Sato S."/>
            <person name="Yoshikawa S."/>
            <person name="Kazumasa Y."/>
            <person name="Nakamura Y."/>
            <person name="Ichinomiya M."/>
            <person name="Saitoh K."/>
            <person name="Sato N."/>
            <person name="Blanc-Mathieu R."/>
            <person name="Endo H."/>
            <person name="Kuwata A."/>
            <person name="Ogata H."/>
        </authorList>
    </citation>
    <scope>NUCLEOTIDE SEQUENCE</scope>
</reference>
<feature type="transmembrane region" description="Helical" evidence="2">
    <location>
        <begin position="787"/>
        <end position="807"/>
    </location>
</feature>
<dbReference type="Proteomes" id="UP001165082">
    <property type="component" value="Unassembled WGS sequence"/>
</dbReference>
<dbReference type="PANTHER" id="PTHR34730:SF1">
    <property type="entry name" value="PARAQUAT-INDUCIBLE PROTEIN A"/>
    <property type="match status" value="1"/>
</dbReference>
<feature type="transmembrane region" description="Helical" evidence="2">
    <location>
        <begin position="711"/>
        <end position="736"/>
    </location>
</feature>
<evidence type="ECO:0000259" key="3">
    <source>
        <dbReference type="PROSITE" id="PS50020"/>
    </source>
</evidence>
<feature type="compositionally biased region" description="Low complexity" evidence="1">
    <location>
        <begin position="1433"/>
        <end position="1443"/>
    </location>
</feature>
<sequence length="1538" mass="171667">ALAKTIQEITNGVITGVLETVVEGVVLRDLVIKDLLIELLGDLLKDLNADFFDPWLAKADAVYSRFAPQPQMISKLASMGGYNKVDAPKHKVQLFNMTDPDNVWMGYVKQAVDGLINFEPDENGNPPNDPLTTADIKLNEIINGVAKNDEGLVEISDLNLVLMNGTDKFTKHYLELTKMYIGGLNTFTLAEVLNPIEKYTISNILKLEKLSVEFDMRLIMWPSESDETVARSNNDVVEESFHISSLRLDDVTIDASILLAIDEYLAAGMKAGALYDNPMKCAPKLLHALNISFFSIDAGGLKEPQVSELIDAGTTVIINAVSEFAFDSYGDLVRWLLPTMAQTTIKTKLQGILTEKLSGSCPDPVPSDPPQFIDYQTEKLVQTALDLLNDNLLNNMDSVNDLIRSATDDGDFTLLDNFHMDIVVPLGPTSELGIDIDLFDVAIRNLDTFTKAELLEPQSPFVLRNYVEMAKDPFPDTYLELHFNMTMAKNPGCTNNVDPRFAEQSSCGSELNPADTWEKATLVQNDFVLKLNMDHIRLLLEMTLKANKHRVKSLKLREAMDPICWYGTLDKSTIDQFSLLTQQFEVDWECKYCASQGFRQAEVNSVSSAAVAAMSKNFNKMLRSFTRTLMGEESAAELAKKAAEGQAVCNCKTNPDITIEGPAEDMVGGQKQYTPGTINDEAATAIDMCIKDNTVTEKYGNDAVVSYPMNLIYGMGLLMLYMLYRCIIWPIAKLFMDCSRAGSRKQWWESRREKKESKKEEYDMFSKDASLAFHPAVAPWMKLSVPFLLFFCIGMFMGSHTSVLATIDIKITLGGDVLNFKGFQVMMLKESLEEMWAAKVYTLFFILFGFSFIWPYVKLIGLLFCWFLPPRWMPPAKRGGFIGFLDIAGKWSLIDIYVFIMIMSAFLMHIYSAPSMEPLIGLSFYQLDLQVTPMFGILASMIAGVMMPVTNELMIVGHRNAVSDTKDKEFEKQLNAAGHVGTITGEGGVSRQSALGTIGEGEEGRESRESEAVFNMNNPMESAQSHRGRTPSTWFDAGTGDVKGFRKGLVDTKYALSHHVWENKGSKFRIALKRPGRFLVLLILFFPSFLAVIGGLSTAWSFDRDGLVGLLIDIGDEGADLTEYSVWNVGLILVKEQFTANFLETFTILFCCFCCIAFAFVFPVLQQLSMMYVWSRPMTLKELKIWYFVVEVCSGWATMDVFIISIFVCLMQVGMLSSVMIPPICQFLDPLVPYGFVDSKDARCFVVNAWLGPGTFLLFCAAVSATFSLSFFQGACLSAIEDRENRIKGIDMHGDLNLGVSSKWAYFQFRIFKTLFLIDRSIKEEYREIRQEQKNKRRARAKKWKDKFTPKFLRKGGPMANNEDDESGSSDDEDSDDSFETEKTSRRSSSITERESSIVLPPSRPAPAELVKQKAGGNGGNASRQKSRGGGDSSFDSAQSDSFASRDRDSSVVAAPPKDPNALPPGWTVQQHENGVYYWNFNTGVTTWERPQWEGGGATRPPPAPQSEASQSFDDDDDDSFADGSIQMKALGRNKNIV</sequence>
<feature type="region of interest" description="Disordered" evidence="1">
    <location>
        <begin position="1488"/>
        <end position="1538"/>
    </location>
</feature>
<feature type="transmembrane region" description="Helical" evidence="2">
    <location>
        <begin position="1146"/>
        <end position="1165"/>
    </location>
</feature>
<keyword evidence="2" id="KW-1133">Transmembrane helix</keyword>
<feature type="transmembrane region" description="Helical" evidence="2">
    <location>
        <begin position="931"/>
        <end position="949"/>
    </location>
</feature>
<feature type="region of interest" description="Disordered" evidence="1">
    <location>
        <begin position="1351"/>
        <end position="1468"/>
    </location>
</feature>
<feature type="transmembrane region" description="Helical" evidence="2">
    <location>
        <begin position="840"/>
        <end position="868"/>
    </location>
</feature>
<dbReference type="Pfam" id="PF00397">
    <property type="entry name" value="WW"/>
    <property type="match status" value="1"/>
</dbReference>
<evidence type="ECO:0000313" key="4">
    <source>
        <dbReference type="EMBL" id="GMH49977.1"/>
    </source>
</evidence>
<feature type="transmembrane region" description="Helical" evidence="2">
    <location>
        <begin position="1185"/>
        <end position="1213"/>
    </location>
</feature>
<keyword evidence="2" id="KW-0812">Transmembrane</keyword>
<dbReference type="CDD" id="cd00201">
    <property type="entry name" value="WW"/>
    <property type="match status" value="1"/>
</dbReference>
<dbReference type="PROSITE" id="PS50020">
    <property type="entry name" value="WW_DOMAIN_2"/>
    <property type="match status" value="1"/>
</dbReference>
<dbReference type="EMBL" id="BRXZ01001930">
    <property type="protein sequence ID" value="GMH49977.1"/>
    <property type="molecule type" value="Genomic_DNA"/>
</dbReference>
<dbReference type="OrthoDB" id="192699at2759"/>
<evidence type="ECO:0000256" key="1">
    <source>
        <dbReference type="SAM" id="MobiDB-lite"/>
    </source>
</evidence>
<feature type="transmembrane region" description="Helical" evidence="2">
    <location>
        <begin position="1078"/>
        <end position="1102"/>
    </location>
</feature>
<dbReference type="PROSITE" id="PS01159">
    <property type="entry name" value="WW_DOMAIN_1"/>
    <property type="match status" value="1"/>
</dbReference>
<dbReference type="InterPro" id="IPR036020">
    <property type="entry name" value="WW_dom_sf"/>
</dbReference>